<dbReference type="InterPro" id="IPR003661">
    <property type="entry name" value="HisK_dim/P_dom"/>
</dbReference>
<dbReference type="RefSeq" id="WP_237240188.1">
    <property type="nucleotide sequence ID" value="NZ_JAKKDU010000012.1"/>
</dbReference>
<evidence type="ECO:0000256" key="2">
    <source>
        <dbReference type="ARBA" id="ARBA00012438"/>
    </source>
</evidence>
<dbReference type="Proteomes" id="UP001199795">
    <property type="component" value="Unassembled WGS sequence"/>
</dbReference>
<feature type="transmembrane region" description="Helical" evidence="6">
    <location>
        <begin position="90"/>
        <end position="107"/>
    </location>
</feature>
<dbReference type="InterPro" id="IPR011006">
    <property type="entry name" value="CheY-like_superfamily"/>
</dbReference>
<feature type="transmembrane region" description="Helical" evidence="6">
    <location>
        <begin position="39"/>
        <end position="58"/>
    </location>
</feature>
<evidence type="ECO:0000259" key="7">
    <source>
        <dbReference type="PROSITE" id="PS50109"/>
    </source>
</evidence>
<dbReference type="EC" id="2.7.13.3" evidence="2"/>
<dbReference type="Gene3D" id="1.10.287.130">
    <property type="match status" value="1"/>
</dbReference>
<dbReference type="CDD" id="cd00082">
    <property type="entry name" value="HisKA"/>
    <property type="match status" value="1"/>
</dbReference>
<dbReference type="SUPFAM" id="SSF52172">
    <property type="entry name" value="CheY-like"/>
    <property type="match status" value="1"/>
</dbReference>
<name>A0AAE3JNN2_9FLAO</name>
<dbReference type="AlphaFoldDB" id="A0AAE3JNN2"/>
<sequence length="562" mass="63550">MSDSEFSQRRIKLVSAISLFTAILALIWCFVVYKIGMLQLSNYIGVMVLIFIISALLAKKQITIARILYMMTFIFGVSVTSSFVGKPGSVEFILIFAMGLPFLMFSFRREKIYITVFSILSVVFWVGLYATNFNLFTVTKVDVNIASSFVYPISILSTIILIGYELLHFSFLNIRYYQKLYHKREEAIEASNSKSRFLSTMSHEIRTPLNAVIGLSHILGVSNPRPDQRENIEALNYSGKILLNLINNVLDFSKMESSNIDLDPISTDIVISVKQIKKIHEAICLRKGISFNLEIEKKLPLVWLDIIRFNQILNNLVSNAVKFTEQGSVTLRIDKLSQSKSKIRLLTEIIDTGIGIESEAQDKIWEAFTQASQNTNRLYGGTGLGLPIVKSIVETMGSQIQLESEVGVGSRFYFELDLDIVSEDESKENEHKQNRKYDFKKQHILLVEDNEINVMVGKQILEKANLNVDVACDGLQAVNKVSENNYDLVLMDIQMPVMDGYLASQKIRAFNTNIPILALSASVFMEVKNKIYHSGMNGFVFKPFEPNDLLGQIEELLNVNNG</sequence>
<dbReference type="Gene3D" id="3.40.50.2300">
    <property type="match status" value="1"/>
</dbReference>
<dbReference type="SMART" id="SM00448">
    <property type="entry name" value="REC"/>
    <property type="match status" value="1"/>
</dbReference>
<keyword evidence="3 5" id="KW-0597">Phosphoprotein</keyword>
<feature type="transmembrane region" description="Helical" evidence="6">
    <location>
        <begin position="150"/>
        <end position="174"/>
    </location>
</feature>
<dbReference type="PANTHER" id="PTHR45339">
    <property type="entry name" value="HYBRID SIGNAL TRANSDUCTION HISTIDINE KINASE J"/>
    <property type="match status" value="1"/>
</dbReference>
<dbReference type="CDD" id="cd17546">
    <property type="entry name" value="REC_hyHK_CKI1_RcsC-like"/>
    <property type="match status" value="1"/>
</dbReference>
<comment type="caution">
    <text evidence="9">The sequence shown here is derived from an EMBL/GenBank/DDBJ whole genome shotgun (WGS) entry which is preliminary data.</text>
</comment>
<dbReference type="PANTHER" id="PTHR45339:SF1">
    <property type="entry name" value="HYBRID SIGNAL TRANSDUCTION HISTIDINE KINASE J"/>
    <property type="match status" value="1"/>
</dbReference>
<evidence type="ECO:0000256" key="3">
    <source>
        <dbReference type="ARBA" id="ARBA00022553"/>
    </source>
</evidence>
<keyword evidence="10" id="KW-1185">Reference proteome</keyword>
<dbReference type="GO" id="GO:0000155">
    <property type="term" value="F:phosphorelay sensor kinase activity"/>
    <property type="evidence" value="ECO:0007669"/>
    <property type="project" value="InterPro"/>
</dbReference>
<comment type="catalytic activity">
    <reaction evidence="1">
        <text>ATP + protein L-histidine = ADP + protein N-phospho-L-histidine.</text>
        <dbReference type="EC" id="2.7.13.3"/>
    </reaction>
</comment>
<evidence type="ECO:0000313" key="10">
    <source>
        <dbReference type="Proteomes" id="UP001199795"/>
    </source>
</evidence>
<evidence type="ECO:0000256" key="1">
    <source>
        <dbReference type="ARBA" id="ARBA00000085"/>
    </source>
</evidence>
<keyword evidence="9" id="KW-0067">ATP-binding</keyword>
<keyword evidence="6" id="KW-0812">Transmembrane</keyword>
<dbReference type="SMART" id="SM00387">
    <property type="entry name" value="HATPase_c"/>
    <property type="match status" value="1"/>
</dbReference>
<dbReference type="PROSITE" id="PS50110">
    <property type="entry name" value="RESPONSE_REGULATORY"/>
    <property type="match status" value="1"/>
</dbReference>
<dbReference type="CDD" id="cd16922">
    <property type="entry name" value="HATPase_EvgS-ArcB-TorS-like"/>
    <property type="match status" value="1"/>
</dbReference>
<feature type="transmembrane region" description="Helical" evidence="6">
    <location>
        <begin position="67"/>
        <end position="84"/>
    </location>
</feature>
<evidence type="ECO:0000313" key="9">
    <source>
        <dbReference type="EMBL" id="MCF7568851.1"/>
    </source>
</evidence>
<dbReference type="PROSITE" id="PS50109">
    <property type="entry name" value="HIS_KIN"/>
    <property type="match status" value="1"/>
</dbReference>
<dbReference type="InterPro" id="IPR004358">
    <property type="entry name" value="Sig_transdc_His_kin-like_C"/>
</dbReference>
<dbReference type="Pfam" id="PF00512">
    <property type="entry name" value="HisKA"/>
    <property type="match status" value="1"/>
</dbReference>
<dbReference type="InterPro" id="IPR005467">
    <property type="entry name" value="His_kinase_dom"/>
</dbReference>
<feature type="transmembrane region" description="Helical" evidence="6">
    <location>
        <begin position="112"/>
        <end position="130"/>
    </location>
</feature>
<feature type="domain" description="Histidine kinase" evidence="7">
    <location>
        <begin position="200"/>
        <end position="420"/>
    </location>
</feature>
<organism evidence="9 10">
    <name type="scientific">Wocania arenilitoris</name>
    <dbReference type="NCBI Taxonomy" id="2044858"/>
    <lineage>
        <taxon>Bacteria</taxon>
        <taxon>Pseudomonadati</taxon>
        <taxon>Bacteroidota</taxon>
        <taxon>Flavobacteriia</taxon>
        <taxon>Flavobacteriales</taxon>
        <taxon>Flavobacteriaceae</taxon>
        <taxon>Wocania</taxon>
    </lineage>
</organism>
<evidence type="ECO:0000256" key="5">
    <source>
        <dbReference type="PROSITE-ProRule" id="PRU00169"/>
    </source>
</evidence>
<dbReference type="PRINTS" id="PR00344">
    <property type="entry name" value="BCTRLSENSOR"/>
</dbReference>
<feature type="modified residue" description="4-aspartylphosphate" evidence="5">
    <location>
        <position position="492"/>
    </location>
</feature>
<evidence type="ECO:0000256" key="4">
    <source>
        <dbReference type="ARBA" id="ARBA00023012"/>
    </source>
</evidence>
<dbReference type="InterPro" id="IPR003594">
    <property type="entry name" value="HATPase_dom"/>
</dbReference>
<dbReference type="Pfam" id="PF00072">
    <property type="entry name" value="Response_reg"/>
    <property type="match status" value="1"/>
</dbReference>
<keyword evidence="4" id="KW-0902">Two-component regulatory system</keyword>
<dbReference type="InterPro" id="IPR001789">
    <property type="entry name" value="Sig_transdc_resp-reg_receiver"/>
</dbReference>
<dbReference type="SUPFAM" id="SSF47384">
    <property type="entry name" value="Homodimeric domain of signal transducing histidine kinase"/>
    <property type="match status" value="1"/>
</dbReference>
<evidence type="ECO:0000256" key="6">
    <source>
        <dbReference type="SAM" id="Phobius"/>
    </source>
</evidence>
<gene>
    <name evidence="9" type="ORF">L3X37_10825</name>
</gene>
<dbReference type="Gene3D" id="3.30.565.10">
    <property type="entry name" value="Histidine kinase-like ATPase, C-terminal domain"/>
    <property type="match status" value="1"/>
</dbReference>
<dbReference type="InterPro" id="IPR036890">
    <property type="entry name" value="HATPase_C_sf"/>
</dbReference>
<reference evidence="9" key="1">
    <citation type="submission" date="2022-01" db="EMBL/GenBank/DDBJ databases">
        <title>Draft genome sequence of Sabulilitoribacter arenilitoris KCTC 52401.</title>
        <authorList>
            <person name="Oh J.-S."/>
        </authorList>
    </citation>
    <scope>NUCLEOTIDE SEQUENCE</scope>
    <source>
        <strain evidence="9">HMF6543</strain>
    </source>
</reference>
<keyword evidence="6" id="KW-0472">Membrane</keyword>
<dbReference type="InterPro" id="IPR036097">
    <property type="entry name" value="HisK_dim/P_sf"/>
</dbReference>
<keyword evidence="9" id="KW-0547">Nucleotide-binding</keyword>
<evidence type="ECO:0000259" key="8">
    <source>
        <dbReference type="PROSITE" id="PS50110"/>
    </source>
</evidence>
<feature type="transmembrane region" description="Helical" evidence="6">
    <location>
        <begin position="12"/>
        <end position="33"/>
    </location>
</feature>
<dbReference type="GO" id="GO:0005524">
    <property type="term" value="F:ATP binding"/>
    <property type="evidence" value="ECO:0007669"/>
    <property type="project" value="UniProtKB-KW"/>
</dbReference>
<dbReference type="SMART" id="SM00388">
    <property type="entry name" value="HisKA"/>
    <property type="match status" value="1"/>
</dbReference>
<dbReference type="EMBL" id="JAKKDU010000012">
    <property type="protein sequence ID" value="MCF7568851.1"/>
    <property type="molecule type" value="Genomic_DNA"/>
</dbReference>
<protein>
    <recommendedName>
        <fullName evidence="2">histidine kinase</fullName>
        <ecNumber evidence="2">2.7.13.3</ecNumber>
    </recommendedName>
</protein>
<dbReference type="FunFam" id="3.30.565.10:FF:000010">
    <property type="entry name" value="Sensor histidine kinase RcsC"/>
    <property type="match status" value="1"/>
</dbReference>
<accession>A0AAE3JNN2</accession>
<keyword evidence="6" id="KW-1133">Transmembrane helix</keyword>
<proteinExistence type="predicted"/>
<dbReference type="SUPFAM" id="SSF55874">
    <property type="entry name" value="ATPase domain of HSP90 chaperone/DNA topoisomerase II/histidine kinase"/>
    <property type="match status" value="1"/>
</dbReference>
<feature type="domain" description="Response regulatory" evidence="8">
    <location>
        <begin position="443"/>
        <end position="557"/>
    </location>
</feature>
<dbReference type="Pfam" id="PF02518">
    <property type="entry name" value="HATPase_c"/>
    <property type="match status" value="1"/>
</dbReference>